<feature type="transmembrane region" description="Helical" evidence="4">
    <location>
        <begin position="130"/>
        <end position="149"/>
    </location>
</feature>
<dbReference type="EC" id="2.7.13.3" evidence="2"/>
<feature type="transmembrane region" description="Helical" evidence="4">
    <location>
        <begin position="194"/>
        <end position="213"/>
    </location>
</feature>
<dbReference type="NCBIfam" id="TIGR02916">
    <property type="entry name" value="PEP_his_kin"/>
    <property type="match status" value="1"/>
</dbReference>
<evidence type="ECO:0000256" key="4">
    <source>
        <dbReference type="SAM" id="Phobius"/>
    </source>
</evidence>
<dbReference type="SUPFAM" id="SSF55874">
    <property type="entry name" value="ATPase domain of HSP90 chaperone/DNA topoisomerase II/histidine kinase"/>
    <property type="match status" value="1"/>
</dbReference>
<keyword evidence="4" id="KW-1133">Transmembrane helix</keyword>
<sequence length="707" mass="78567">MTGITSFSYSIAALAFLLLTVLLSTTWRGRAHGRALSLAAALTAVSNAVLAWQALQPTPWSVLTDSVEIVHNGGWSAFLIILIGHFQDKDSRLPMRLRPSLVLIVLFYLLFFGATVLGKLEFEFLTETGLMPSAAARIGVAVLGMLLVEQLYRNKPEQERWAIKFACLGIGGMFVYDFYLYSDVMLFHRVNPDIWAARGAVNALTVPLIAASVMRSASWSTELAVSRRIMFHSAALFGSAIYLLAMGSAGYYLRYVGGSWGSVMQVTFLFGALVLLVGILFSGSFRAWLRVFISKHFYSYNYDYREEWLRFTGTLSRAGPGLGDRVIQAVAALVESPAGLMWVRRESGLFEPAANWHVAPATASEPADSSFCRFLDSKQWVVDLHEYQDWPAKYDDVPMPAWLLDYPRGWLWVPLMMQGRLFGFMLLMAPRSAIKLNWEVIDLLKIAGSQAASYLAQYEAANALMVARQFESFNRMSTFVVHDLKNLVSQLSLLMSNAERHKDNPEFQQDMLETVNYSVQKMKLLLQKLSRSVAPERAAALSIEHLVKQAVALKAGFQPQPVLSVTDQGLTVLADRERLERVVGHLIQNAIEATARDGQVGIELARRGAAVLIRITDSGEGMSEEFIRERLFKPFETTKSAGMGIGVFESQEYILELGGELAVTSVPGQGSSFTIILPLLKHQAHQVHEAHEAHTINQAACVPKDLR</sequence>
<comment type="caution">
    <text evidence="6">The sequence shown here is derived from an EMBL/GenBank/DDBJ whole genome shotgun (WGS) entry which is preliminary data.</text>
</comment>
<evidence type="ECO:0000313" key="7">
    <source>
        <dbReference type="Proteomes" id="UP000228593"/>
    </source>
</evidence>
<keyword evidence="6" id="KW-0808">Transferase</keyword>
<keyword evidence="4" id="KW-0812">Transmembrane</keyword>
<keyword evidence="4" id="KW-0472">Membrane</keyword>
<dbReference type="RefSeq" id="WP_099916435.1">
    <property type="nucleotide sequence ID" value="NZ_BMHS01000024.1"/>
</dbReference>
<feature type="transmembrane region" description="Helical" evidence="4">
    <location>
        <begin position="35"/>
        <end position="54"/>
    </location>
</feature>
<feature type="transmembrane region" description="Helical" evidence="4">
    <location>
        <begin position="161"/>
        <end position="182"/>
    </location>
</feature>
<dbReference type="InterPro" id="IPR005467">
    <property type="entry name" value="His_kinase_dom"/>
</dbReference>
<dbReference type="PANTHER" id="PTHR43547">
    <property type="entry name" value="TWO-COMPONENT HISTIDINE KINASE"/>
    <property type="match status" value="1"/>
</dbReference>
<accession>A0A2G8T0B4</accession>
<gene>
    <name evidence="6" type="primary">prsK</name>
    <name evidence="6" type="ORF">CR103_13095</name>
</gene>
<dbReference type="PANTHER" id="PTHR43547:SF2">
    <property type="entry name" value="HYBRID SIGNAL TRANSDUCTION HISTIDINE KINASE C"/>
    <property type="match status" value="1"/>
</dbReference>
<dbReference type="EMBL" id="PDOB01000019">
    <property type="protein sequence ID" value="PIL39412.1"/>
    <property type="molecule type" value="Genomic_DNA"/>
</dbReference>
<dbReference type="SMART" id="SM00387">
    <property type="entry name" value="HATPase_c"/>
    <property type="match status" value="1"/>
</dbReference>
<dbReference type="PRINTS" id="PR00344">
    <property type="entry name" value="BCTRLSENSOR"/>
</dbReference>
<evidence type="ECO:0000256" key="3">
    <source>
        <dbReference type="ARBA" id="ARBA00022553"/>
    </source>
</evidence>
<protein>
    <recommendedName>
        <fullName evidence="2">histidine kinase</fullName>
        <ecNumber evidence="2">2.7.13.3</ecNumber>
    </recommendedName>
</protein>
<organism evidence="6 7">
    <name type="scientific">Massilia psychrophila</name>
    <dbReference type="NCBI Taxonomy" id="1603353"/>
    <lineage>
        <taxon>Bacteria</taxon>
        <taxon>Pseudomonadati</taxon>
        <taxon>Pseudomonadota</taxon>
        <taxon>Betaproteobacteria</taxon>
        <taxon>Burkholderiales</taxon>
        <taxon>Oxalobacteraceae</taxon>
        <taxon>Telluria group</taxon>
        <taxon>Massilia</taxon>
    </lineage>
</organism>
<dbReference type="InterPro" id="IPR036890">
    <property type="entry name" value="HATPase_C_sf"/>
</dbReference>
<dbReference type="InterPro" id="IPR003594">
    <property type="entry name" value="HATPase_dom"/>
</dbReference>
<dbReference type="AlphaFoldDB" id="A0A2G8T0B4"/>
<feature type="transmembrane region" description="Helical" evidence="4">
    <location>
        <begin position="234"/>
        <end position="253"/>
    </location>
</feature>
<feature type="transmembrane region" description="Helical" evidence="4">
    <location>
        <begin position="69"/>
        <end position="87"/>
    </location>
</feature>
<name>A0A2G8T0B4_9BURK</name>
<dbReference type="Gene3D" id="3.30.565.10">
    <property type="entry name" value="Histidine kinase-like ATPase, C-terminal domain"/>
    <property type="match status" value="1"/>
</dbReference>
<keyword evidence="6" id="KW-0418">Kinase</keyword>
<feature type="transmembrane region" description="Helical" evidence="4">
    <location>
        <begin position="99"/>
        <end position="118"/>
    </location>
</feature>
<reference evidence="6 7" key="1">
    <citation type="submission" date="2017-10" db="EMBL/GenBank/DDBJ databases">
        <title>Massilia psychrophilum sp. nov., a novel purple-pigmented bacterium isolated from Tianshan glacier, Xinjiang Municipality, China.</title>
        <authorList>
            <person name="Wang H."/>
        </authorList>
    </citation>
    <scope>NUCLEOTIDE SEQUENCE [LARGE SCALE GENOMIC DNA]</scope>
    <source>
        <strain evidence="6 7">JCM 30813</strain>
    </source>
</reference>
<dbReference type="GO" id="GO:0000155">
    <property type="term" value="F:phosphorelay sensor kinase activity"/>
    <property type="evidence" value="ECO:0007669"/>
    <property type="project" value="TreeGrafter"/>
</dbReference>
<feature type="transmembrane region" description="Helical" evidence="4">
    <location>
        <begin position="265"/>
        <end position="289"/>
    </location>
</feature>
<dbReference type="Proteomes" id="UP000228593">
    <property type="component" value="Unassembled WGS sequence"/>
</dbReference>
<dbReference type="SUPFAM" id="SSF55781">
    <property type="entry name" value="GAF domain-like"/>
    <property type="match status" value="1"/>
</dbReference>
<comment type="catalytic activity">
    <reaction evidence="1">
        <text>ATP + protein L-histidine = ADP + protein N-phospho-L-histidine.</text>
        <dbReference type="EC" id="2.7.13.3"/>
    </reaction>
</comment>
<evidence type="ECO:0000256" key="2">
    <source>
        <dbReference type="ARBA" id="ARBA00012438"/>
    </source>
</evidence>
<dbReference type="Pfam" id="PF02518">
    <property type="entry name" value="HATPase_c"/>
    <property type="match status" value="1"/>
</dbReference>
<evidence type="ECO:0000259" key="5">
    <source>
        <dbReference type="PROSITE" id="PS50109"/>
    </source>
</evidence>
<feature type="transmembrane region" description="Helical" evidence="4">
    <location>
        <begin position="6"/>
        <end position="23"/>
    </location>
</feature>
<evidence type="ECO:0000256" key="1">
    <source>
        <dbReference type="ARBA" id="ARBA00000085"/>
    </source>
</evidence>
<dbReference type="OrthoDB" id="9785691at2"/>
<proteinExistence type="predicted"/>
<dbReference type="InterPro" id="IPR004358">
    <property type="entry name" value="Sig_transdc_His_kin-like_C"/>
</dbReference>
<keyword evidence="3" id="KW-0597">Phosphoprotein</keyword>
<dbReference type="PROSITE" id="PS50109">
    <property type="entry name" value="HIS_KIN"/>
    <property type="match status" value="1"/>
</dbReference>
<feature type="domain" description="Histidine kinase" evidence="5">
    <location>
        <begin position="479"/>
        <end position="681"/>
    </location>
</feature>
<evidence type="ECO:0000313" key="6">
    <source>
        <dbReference type="EMBL" id="PIL39412.1"/>
    </source>
</evidence>
<dbReference type="InterPro" id="IPR014265">
    <property type="entry name" value="XrtA/PrsK"/>
</dbReference>
<keyword evidence="7" id="KW-1185">Reference proteome</keyword>